<dbReference type="InterPro" id="IPR023865">
    <property type="entry name" value="Aliphatic_acid_kinase_CS"/>
</dbReference>
<evidence type="ECO:0000313" key="9">
    <source>
        <dbReference type="Proteomes" id="UP000199019"/>
    </source>
</evidence>
<comment type="catalytic activity">
    <reaction evidence="6">
        <text>acetate + ATP = acetyl phosphate + ADP</text>
        <dbReference type="Rhea" id="RHEA:11352"/>
        <dbReference type="ChEBI" id="CHEBI:22191"/>
        <dbReference type="ChEBI" id="CHEBI:30089"/>
        <dbReference type="ChEBI" id="CHEBI:30616"/>
        <dbReference type="ChEBI" id="CHEBI:456216"/>
        <dbReference type="EC" id="2.7.2.1"/>
    </reaction>
</comment>
<comment type="function">
    <text evidence="6">Catalyzes the formation of acetyl phosphate from acetate and ATP. Can also catalyze the reverse reaction.</text>
</comment>
<dbReference type="InterPro" id="IPR000890">
    <property type="entry name" value="Aliphatic_acid_kin_short-chain"/>
</dbReference>
<protein>
    <recommendedName>
        <fullName evidence="6">Acetate kinase</fullName>
        <ecNumber evidence="6">2.7.2.1</ecNumber>
    </recommendedName>
    <alternativeName>
        <fullName evidence="6">Acetokinase</fullName>
    </alternativeName>
</protein>
<dbReference type="AlphaFoldDB" id="A0A1H9XRG3"/>
<dbReference type="PROSITE" id="PS01076">
    <property type="entry name" value="ACETATE_KINASE_2"/>
    <property type="match status" value="1"/>
</dbReference>
<comment type="similarity">
    <text evidence="1 6 7">Belongs to the acetokinase family.</text>
</comment>
<evidence type="ECO:0000256" key="6">
    <source>
        <dbReference type="HAMAP-Rule" id="MF_00020"/>
    </source>
</evidence>
<evidence type="ECO:0000256" key="4">
    <source>
        <dbReference type="ARBA" id="ARBA00022777"/>
    </source>
</evidence>
<feature type="site" description="Transition state stabilizer" evidence="6">
    <location>
        <position position="212"/>
    </location>
</feature>
<evidence type="ECO:0000256" key="3">
    <source>
        <dbReference type="ARBA" id="ARBA00022741"/>
    </source>
</evidence>
<comment type="cofactor">
    <cofactor evidence="6">
        <name>Mg(2+)</name>
        <dbReference type="ChEBI" id="CHEBI:18420"/>
    </cofactor>
    <cofactor evidence="6">
        <name>Mn(2+)</name>
        <dbReference type="ChEBI" id="CHEBI:29035"/>
    </cofactor>
    <text evidence="6">Mg(2+). Can also accept Mn(2+).</text>
</comment>
<dbReference type="UniPathway" id="UPA00340">
    <property type="reaction ID" value="UER00458"/>
</dbReference>
<dbReference type="GO" id="GO:0008776">
    <property type="term" value="F:acetate kinase activity"/>
    <property type="evidence" value="ECO:0007669"/>
    <property type="project" value="UniProtKB-UniRule"/>
</dbReference>
<keyword evidence="5 6" id="KW-0067">ATP-binding</keyword>
<dbReference type="EC" id="2.7.2.1" evidence="6"/>
<keyword evidence="6" id="KW-0963">Cytoplasm</keyword>
<dbReference type="PRINTS" id="PR00471">
    <property type="entry name" value="ACETATEKNASE"/>
</dbReference>
<dbReference type="GO" id="GO:0006083">
    <property type="term" value="P:acetate metabolic process"/>
    <property type="evidence" value="ECO:0007669"/>
    <property type="project" value="TreeGrafter"/>
</dbReference>
<dbReference type="Gene3D" id="3.30.420.40">
    <property type="match status" value="2"/>
</dbReference>
<keyword evidence="4 6" id="KW-0418">Kinase</keyword>
<evidence type="ECO:0000256" key="5">
    <source>
        <dbReference type="ARBA" id="ARBA00022840"/>
    </source>
</evidence>
<keyword evidence="9" id="KW-1185">Reference proteome</keyword>
<keyword evidence="6" id="KW-0460">Magnesium</keyword>
<dbReference type="GO" id="GO:0006085">
    <property type="term" value="P:acetyl-CoA biosynthetic process"/>
    <property type="evidence" value="ECO:0007669"/>
    <property type="project" value="UniProtKB-UniRule"/>
</dbReference>
<comment type="subcellular location">
    <subcellularLocation>
        <location evidence="6">Cytoplasm</location>
    </subcellularLocation>
</comment>
<comment type="subunit">
    <text evidence="6">Homodimer.</text>
</comment>
<proteinExistence type="inferred from homology"/>
<feature type="site" description="Transition state stabilizer" evidence="6">
    <location>
        <position position="151"/>
    </location>
</feature>
<gene>
    <name evidence="6" type="primary">ackA</name>
    <name evidence="8" type="ORF">SAMN05216199_0176</name>
</gene>
<keyword evidence="3 6" id="KW-0547">Nucleotide-binding</keyword>
<evidence type="ECO:0000256" key="1">
    <source>
        <dbReference type="ARBA" id="ARBA00008748"/>
    </source>
</evidence>
<dbReference type="InterPro" id="IPR004372">
    <property type="entry name" value="Ac/propionate_kinase"/>
</dbReference>
<name>A0A1H9XRG3_9MICO</name>
<dbReference type="PIRSF" id="PIRSF000722">
    <property type="entry name" value="Acetate_prop_kin"/>
    <property type="match status" value="1"/>
</dbReference>
<organism evidence="8 9">
    <name type="scientific">Pedococcus cremeus</name>
    <dbReference type="NCBI Taxonomy" id="587636"/>
    <lineage>
        <taxon>Bacteria</taxon>
        <taxon>Bacillati</taxon>
        <taxon>Actinomycetota</taxon>
        <taxon>Actinomycetes</taxon>
        <taxon>Micrococcales</taxon>
        <taxon>Intrasporangiaceae</taxon>
        <taxon>Pedococcus</taxon>
    </lineage>
</organism>
<dbReference type="GO" id="GO:0005524">
    <property type="term" value="F:ATP binding"/>
    <property type="evidence" value="ECO:0007669"/>
    <property type="project" value="UniProtKB-KW"/>
</dbReference>
<evidence type="ECO:0000256" key="7">
    <source>
        <dbReference type="RuleBase" id="RU003835"/>
    </source>
</evidence>
<dbReference type="PANTHER" id="PTHR21060:SF15">
    <property type="entry name" value="ACETATE KINASE-RELATED"/>
    <property type="match status" value="1"/>
</dbReference>
<dbReference type="SUPFAM" id="SSF53067">
    <property type="entry name" value="Actin-like ATPase domain"/>
    <property type="match status" value="2"/>
</dbReference>
<keyword evidence="2 6" id="KW-0808">Transferase</keyword>
<sequence length="369" mass="38501">MTGRGSAERVLVVNAGSSSLKLSVLDRDDAVVEKHEIDHWDDGDASVLHEVAGGWSFDAVGHRVVHGAEMTEPVVVDDAVRGQIEALTSLAPLHQPRALAGIDATRKAFGDVPSVACFDTAFHGTMPAAAATYAVPAAWRERWPLRRFGFHGLSHAYAARRTAALVGRPVEDLRIVTCHLGAGASLCAVAGGRSVDTTMGFTPLEGLVMATRSGTVDPGMVLWLLREGGLSADEVNDALEHDSGIKALAGTSDQSEVLTRAGTGDEAAETAVDVYVHRLVREMGAMVASLGGVDAITFTGGVGENSASVRERAVTGLGFTGARISASANESPELDALVHDTESPVAVAVVEAREDVEIAQLVRQVTAKG</sequence>
<dbReference type="PANTHER" id="PTHR21060">
    <property type="entry name" value="ACETATE KINASE"/>
    <property type="match status" value="1"/>
</dbReference>
<dbReference type="EMBL" id="FOHB01000011">
    <property type="protein sequence ID" value="SES48734.1"/>
    <property type="molecule type" value="Genomic_DNA"/>
</dbReference>
<keyword evidence="6" id="KW-0479">Metal-binding</keyword>
<dbReference type="NCBIfam" id="TIGR00016">
    <property type="entry name" value="ackA"/>
    <property type="match status" value="1"/>
</dbReference>
<comment type="pathway">
    <text evidence="6">Metabolic intermediate biosynthesis; acetyl-CoA biosynthesis; acetyl-CoA from acetate: step 1/2.</text>
</comment>
<dbReference type="PROSITE" id="PS01075">
    <property type="entry name" value="ACETATE_KINASE_1"/>
    <property type="match status" value="1"/>
</dbReference>
<dbReference type="Pfam" id="PF00871">
    <property type="entry name" value="Acetate_kinase"/>
    <property type="match status" value="1"/>
</dbReference>
<accession>A0A1H9XRG3</accession>
<feature type="binding site" evidence="6">
    <location>
        <position position="63"/>
    </location>
    <ligand>
        <name>substrate</name>
    </ligand>
</feature>
<dbReference type="STRING" id="587636.SAMN05216199_0176"/>
<dbReference type="Proteomes" id="UP000199019">
    <property type="component" value="Unassembled WGS sequence"/>
</dbReference>
<feature type="binding site" evidence="6">
    <location>
        <begin position="179"/>
        <end position="183"/>
    </location>
    <ligand>
        <name>ATP</name>
        <dbReference type="ChEBI" id="CHEBI:30616"/>
    </ligand>
</feature>
<dbReference type="HAMAP" id="MF_00020">
    <property type="entry name" value="Acetate_kinase"/>
    <property type="match status" value="1"/>
</dbReference>
<evidence type="ECO:0000313" key="8">
    <source>
        <dbReference type="EMBL" id="SES48734.1"/>
    </source>
</evidence>
<evidence type="ECO:0000256" key="2">
    <source>
        <dbReference type="ARBA" id="ARBA00022679"/>
    </source>
</evidence>
<dbReference type="GO" id="GO:0005737">
    <property type="term" value="C:cytoplasm"/>
    <property type="evidence" value="ECO:0007669"/>
    <property type="project" value="UniProtKB-SubCell"/>
</dbReference>
<feature type="binding site" evidence="6">
    <location>
        <position position="354"/>
    </location>
    <ligand>
        <name>Mg(2+)</name>
        <dbReference type="ChEBI" id="CHEBI:18420"/>
    </ligand>
</feature>
<comment type="caution">
    <text evidence="6">Lacks conserved residue(s) required for the propagation of feature annotation.</text>
</comment>
<dbReference type="GO" id="GO:0000287">
    <property type="term" value="F:magnesium ion binding"/>
    <property type="evidence" value="ECO:0007669"/>
    <property type="project" value="UniProtKB-UniRule"/>
</dbReference>
<feature type="binding site" evidence="6">
    <location>
        <begin position="301"/>
        <end position="305"/>
    </location>
    <ligand>
        <name>ATP</name>
        <dbReference type="ChEBI" id="CHEBI:30616"/>
    </ligand>
</feature>
<dbReference type="InterPro" id="IPR043129">
    <property type="entry name" value="ATPase_NBD"/>
</dbReference>
<reference evidence="9" key="1">
    <citation type="submission" date="2016-10" db="EMBL/GenBank/DDBJ databases">
        <authorList>
            <person name="Varghese N."/>
            <person name="Submissions S."/>
        </authorList>
    </citation>
    <scope>NUCLEOTIDE SEQUENCE [LARGE SCALE GENOMIC DNA]</scope>
    <source>
        <strain evidence="9">CGMCC 1.6963</strain>
    </source>
</reference>
<dbReference type="RefSeq" id="WP_091762826.1">
    <property type="nucleotide sequence ID" value="NZ_FOHB01000011.1"/>
</dbReference>
<dbReference type="OrthoDB" id="9802453at2"/>
<feature type="active site" description="Proton donor/acceptor" evidence="6">
    <location>
        <position position="119"/>
    </location>
</feature>